<dbReference type="Proteomes" id="UP000019375">
    <property type="component" value="Unassembled WGS sequence"/>
</dbReference>
<dbReference type="PANTHER" id="PTHR15323">
    <property type="entry name" value="D123 PROTEIN"/>
    <property type="match status" value="1"/>
</dbReference>
<evidence type="ECO:0000313" key="4">
    <source>
        <dbReference type="Proteomes" id="UP000019375"/>
    </source>
</evidence>
<keyword evidence="2" id="KW-0143">Chaperone</keyword>
<protein>
    <recommendedName>
        <fullName evidence="2">Translation initiation factor eIF2 assembly protein</fullName>
    </recommendedName>
</protein>
<dbReference type="GO" id="GO:0046872">
    <property type="term" value="F:metal ion binding"/>
    <property type="evidence" value="ECO:0007669"/>
    <property type="project" value="UniProtKB-KW"/>
</dbReference>
<gene>
    <name evidence="3" type="ORF">BN860_02410g</name>
</gene>
<dbReference type="Pfam" id="PF07065">
    <property type="entry name" value="D123"/>
    <property type="match status" value="1"/>
</dbReference>
<comment type="subcellular location">
    <subcellularLocation>
        <location evidence="2">Cytoplasm</location>
    </subcellularLocation>
</comment>
<keyword evidence="2" id="KW-0067">ATP-binding</keyword>
<dbReference type="GO" id="GO:0005524">
    <property type="term" value="F:ATP binding"/>
    <property type="evidence" value="ECO:0007669"/>
    <property type="project" value="UniProtKB-KW"/>
</dbReference>
<reference evidence="4" key="1">
    <citation type="journal article" date="2013" name="Genome Announc.">
        <title>Genome sequence of the food spoilage yeast Zygosaccharomyces bailii CLIB 213(T).</title>
        <authorList>
            <person name="Galeote V."/>
            <person name="Bigey F."/>
            <person name="Devillers H."/>
            <person name="Neuveglise C."/>
            <person name="Dequin S."/>
        </authorList>
    </citation>
    <scope>NUCLEOTIDE SEQUENCE [LARGE SCALE GENOMIC DNA]</scope>
    <source>
        <strain evidence="4">CLIB 213 / ATCC 58445 / CBS 680 / CCRC 21525 / NBRC 1098 / NCYC 1416 / NRRL Y-2227</strain>
    </source>
</reference>
<name>A0A8J2XA66_ZYGB2</name>
<keyword evidence="2" id="KW-0460">Magnesium</keyword>
<dbReference type="GO" id="GO:0005737">
    <property type="term" value="C:cytoplasm"/>
    <property type="evidence" value="ECO:0007669"/>
    <property type="project" value="UniProtKB-SubCell"/>
</dbReference>
<keyword evidence="2" id="KW-0479">Metal-binding</keyword>
<organism evidence="3 4">
    <name type="scientific">Zygosaccharomyces bailii (strain CLIB 213 / ATCC 58445 / CBS 680 / BCRC 21525 / NBRC 1098 / NCYC 1416 / NRRL Y-2227)</name>
    <dbReference type="NCBI Taxonomy" id="1333698"/>
    <lineage>
        <taxon>Eukaryota</taxon>
        <taxon>Fungi</taxon>
        <taxon>Dikarya</taxon>
        <taxon>Ascomycota</taxon>
        <taxon>Saccharomycotina</taxon>
        <taxon>Saccharomycetes</taxon>
        <taxon>Saccharomycetales</taxon>
        <taxon>Saccharomycetaceae</taxon>
        <taxon>Zygosaccharomyces</taxon>
    </lineage>
</organism>
<dbReference type="OrthoDB" id="360540at2759"/>
<evidence type="ECO:0000256" key="1">
    <source>
        <dbReference type="ARBA" id="ARBA00011047"/>
    </source>
</evidence>
<dbReference type="InterPro" id="IPR009772">
    <property type="entry name" value="CDC123"/>
</dbReference>
<comment type="similarity">
    <text evidence="1 2">Belongs to the CDC123 family.</text>
</comment>
<sequence>MTTDYAVLSDLPCSKEQIENCIYSKWYPAFKRFTPKSRIIKPLPNEFIRYLEQDGIKLPPPEHEASVYTRVTIDHDGNTRENWEKQGKQESDEMRPIEHFLQVHQQIKDIIQELGPVTPKLNWSSPRDATWILPNNTTKCSEVNEVYLLLNASNYIMHDLELGHELNCEFELVLRQWFALNPALEFRIFVKDGKVVGVSQRDLNYYHYLHPLADQFKNLFDRFVKEVMIPRFPDKSFVIDVYLPRPFEKVYLIDINPFTRKTDPLLFSWNELINFEAEGYDLRLISENNIGRFASKEHSENQVPRDVVDASLDPNAIRELAEKWTKLLEQQQAESDSE</sequence>
<keyword evidence="4" id="KW-1185">Reference proteome</keyword>
<dbReference type="PIRSF" id="PIRSF007807">
    <property type="entry name" value="Cdc123"/>
    <property type="match status" value="1"/>
</dbReference>
<dbReference type="EMBL" id="HG316462">
    <property type="protein sequence ID" value="CDF90993.1"/>
    <property type="molecule type" value="Genomic_DNA"/>
</dbReference>
<proteinExistence type="inferred from homology"/>
<evidence type="ECO:0000313" key="3">
    <source>
        <dbReference type="EMBL" id="CDF90993.1"/>
    </source>
</evidence>
<keyword evidence="2" id="KW-0963">Cytoplasm</keyword>
<accession>A0A8J2XA66</accession>
<keyword evidence="2" id="KW-0547">Nucleotide-binding</keyword>
<evidence type="ECO:0000256" key="2">
    <source>
        <dbReference type="PIRNR" id="PIRNR007807"/>
    </source>
</evidence>
<dbReference type="AlphaFoldDB" id="A0A8J2XA66"/>
<dbReference type="PANTHER" id="PTHR15323:SF6">
    <property type="entry name" value="CELL DIVISION CYCLE PROTEIN 123 HOMOLOG"/>
    <property type="match status" value="1"/>
</dbReference>